<proteinExistence type="inferred from homology"/>
<evidence type="ECO:0000256" key="3">
    <source>
        <dbReference type="ARBA" id="ARBA00008827"/>
    </source>
</evidence>
<dbReference type="GO" id="GO:0000139">
    <property type="term" value="C:Golgi membrane"/>
    <property type="evidence" value="ECO:0007669"/>
    <property type="project" value="UniProtKB-SubCell"/>
</dbReference>
<keyword evidence="8" id="KW-0333">Golgi apparatus</keyword>
<dbReference type="GO" id="GO:0006890">
    <property type="term" value="P:retrograde vesicle-mediated transport, Golgi to endoplasmic reticulum"/>
    <property type="evidence" value="ECO:0007669"/>
    <property type="project" value="InterPro"/>
</dbReference>
<feature type="non-terminal residue" evidence="11">
    <location>
        <position position="1"/>
    </location>
</feature>
<keyword evidence="5" id="KW-0963">Cytoplasm</keyword>
<reference evidence="11 12" key="1">
    <citation type="journal article" date="2015" name="Genome Biol. Evol.">
        <title>Phylogenomic analyses indicate that early fungi evolved digesting cell walls of algal ancestors of land plants.</title>
        <authorList>
            <person name="Chang Y."/>
            <person name="Wang S."/>
            <person name="Sekimoto S."/>
            <person name="Aerts A.L."/>
            <person name="Choi C."/>
            <person name="Clum A."/>
            <person name="LaButti K.M."/>
            <person name="Lindquist E.A."/>
            <person name="Yee Ngan C."/>
            <person name="Ohm R.A."/>
            <person name="Salamov A.A."/>
            <person name="Grigoriev I.V."/>
            <person name="Spatafora J.W."/>
            <person name="Berbee M.L."/>
        </authorList>
    </citation>
    <scope>NUCLEOTIDE SEQUENCE [LARGE SCALE GENOMIC DNA]</scope>
    <source>
        <strain evidence="11 12">JEL478</strain>
    </source>
</reference>
<dbReference type="SUPFAM" id="SSF48452">
    <property type="entry name" value="TPR-like"/>
    <property type="match status" value="1"/>
</dbReference>
<evidence type="ECO:0000256" key="7">
    <source>
        <dbReference type="ARBA" id="ARBA00022927"/>
    </source>
</evidence>
<keyword evidence="9" id="KW-0472">Membrane</keyword>
<evidence type="ECO:0000256" key="9">
    <source>
        <dbReference type="ARBA" id="ARBA00023136"/>
    </source>
</evidence>
<dbReference type="InterPro" id="IPR011990">
    <property type="entry name" value="TPR-like_helical_dom_sf"/>
</dbReference>
<evidence type="ECO:0000256" key="4">
    <source>
        <dbReference type="ARBA" id="ARBA00022448"/>
    </source>
</evidence>
<dbReference type="AlphaFoldDB" id="A0A139A766"/>
<dbReference type="GO" id="GO:0015031">
    <property type="term" value="P:protein transport"/>
    <property type="evidence" value="ECO:0007669"/>
    <property type="project" value="UniProtKB-KW"/>
</dbReference>
<dbReference type="PANTHER" id="PTHR10805">
    <property type="entry name" value="COATOMER SUBUNIT EPSILON"/>
    <property type="match status" value="1"/>
</dbReference>
<dbReference type="OMA" id="MIVLSQH"/>
<dbReference type="STRING" id="1344416.A0A139A766"/>
<evidence type="ECO:0000256" key="1">
    <source>
        <dbReference type="ARBA" id="ARBA00004255"/>
    </source>
</evidence>
<dbReference type="OrthoDB" id="310217at2759"/>
<dbReference type="Pfam" id="PF04733">
    <property type="entry name" value="Coatomer_E"/>
    <property type="match status" value="1"/>
</dbReference>
<dbReference type="PIRSF" id="PIRSF016478">
    <property type="entry name" value="Coatomer_esu"/>
    <property type="match status" value="1"/>
</dbReference>
<gene>
    <name evidence="11" type="ORF">M427DRAFT_502178</name>
</gene>
<keyword evidence="10" id="KW-0968">Cytoplasmic vesicle</keyword>
<evidence type="ECO:0000256" key="5">
    <source>
        <dbReference type="ARBA" id="ARBA00022490"/>
    </source>
</evidence>
<dbReference type="Gene3D" id="1.25.40.10">
    <property type="entry name" value="Tetratricopeptide repeat domain"/>
    <property type="match status" value="1"/>
</dbReference>
<dbReference type="GO" id="GO:0005198">
    <property type="term" value="F:structural molecule activity"/>
    <property type="evidence" value="ECO:0007669"/>
    <property type="project" value="InterPro"/>
</dbReference>
<keyword evidence="6" id="KW-0931">ER-Golgi transport</keyword>
<comment type="subcellular location">
    <subcellularLocation>
        <location evidence="2">Cytoplasmic vesicle</location>
        <location evidence="2">COPI-coated vesicle membrane</location>
        <topology evidence="2">Peripheral membrane protein</topology>
        <orientation evidence="2">Cytoplasmic side</orientation>
    </subcellularLocation>
    <subcellularLocation>
        <location evidence="1">Golgi apparatus membrane</location>
        <topology evidence="1">Peripheral membrane protein</topology>
        <orientation evidence="1">Cytoplasmic side</orientation>
    </subcellularLocation>
</comment>
<dbReference type="Proteomes" id="UP000070544">
    <property type="component" value="Unassembled WGS sequence"/>
</dbReference>
<dbReference type="PANTHER" id="PTHR10805:SF0">
    <property type="entry name" value="COATOMER SUBUNIT EPSILON"/>
    <property type="match status" value="1"/>
</dbReference>
<dbReference type="EMBL" id="KQ965786">
    <property type="protein sequence ID" value="KXS12627.1"/>
    <property type="molecule type" value="Genomic_DNA"/>
</dbReference>
<keyword evidence="7" id="KW-0653">Protein transport</keyword>
<dbReference type="InterPro" id="IPR006822">
    <property type="entry name" value="Coatomer_esu"/>
</dbReference>
<dbReference type="GO" id="GO:0006888">
    <property type="term" value="P:endoplasmic reticulum to Golgi vesicle-mediated transport"/>
    <property type="evidence" value="ECO:0007669"/>
    <property type="project" value="TreeGrafter"/>
</dbReference>
<evidence type="ECO:0000256" key="10">
    <source>
        <dbReference type="ARBA" id="ARBA00023329"/>
    </source>
</evidence>
<evidence type="ECO:0000256" key="2">
    <source>
        <dbReference type="ARBA" id="ARBA00004347"/>
    </source>
</evidence>
<evidence type="ECO:0000313" key="11">
    <source>
        <dbReference type="EMBL" id="KXS12627.1"/>
    </source>
</evidence>
<comment type="similarity">
    <text evidence="3">Belongs to the COPE family.</text>
</comment>
<keyword evidence="12" id="KW-1185">Reference proteome</keyword>
<dbReference type="GO" id="GO:0030126">
    <property type="term" value="C:COPI vesicle coat"/>
    <property type="evidence" value="ECO:0007669"/>
    <property type="project" value="TreeGrafter"/>
</dbReference>
<accession>A0A139A766</accession>
<evidence type="ECO:0000256" key="8">
    <source>
        <dbReference type="ARBA" id="ARBA00023034"/>
    </source>
</evidence>
<evidence type="ECO:0008006" key="13">
    <source>
        <dbReference type="Google" id="ProtNLM"/>
    </source>
</evidence>
<sequence length="281" mass="30848">YQAVVNEALNPASNPRSEAARLLRTVYLYRSYIAQNKLNLVLTEITPQQPSELRSVRILASYLQSPQNREAALTEARELAATEVAGKTSVAVVLATLFYHEGVYDEALKVLSLFPKDLECAALTIQTLLKINRIDLARSTIANVKTWAEDASLAQLAEAWVNLASGGEQKAQESYYIFEELASPQLVSSKLLSGQAACRIVQGKLPEAEQLLMESLNRDSTNPETLVNLIVAAQLAGKPADLIARYTNALRDAAPAHPYLAELALKESLFDRSASRFQISF</sequence>
<protein>
    <recommendedName>
        <fullName evidence="13">Coatomer subunit epsilon</fullName>
    </recommendedName>
</protein>
<name>A0A139A766_GONPJ</name>
<evidence type="ECO:0000256" key="6">
    <source>
        <dbReference type="ARBA" id="ARBA00022892"/>
    </source>
</evidence>
<evidence type="ECO:0000313" key="12">
    <source>
        <dbReference type="Proteomes" id="UP000070544"/>
    </source>
</evidence>
<organism evidence="11 12">
    <name type="scientific">Gonapodya prolifera (strain JEL478)</name>
    <name type="common">Monoblepharis prolifera</name>
    <dbReference type="NCBI Taxonomy" id="1344416"/>
    <lineage>
        <taxon>Eukaryota</taxon>
        <taxon>Fungi</taxon>
        <taxon>Fungi incertae sedis</taxon>
        <taxon>Chytridiomycota</taxon>
        <taxon>Chytridiomycota incertae sedis</taxon>
        <taxon>Monoblepharidomycetes</taxon>
        <taxon>Monoblepharidales</taxon>
        <taxon>Gonapodyaceae</taxon>
        <taxon>Gonapodya</taxon>
    </lineage>
</organism>
<keyword evidence="4" id="KW-0813">Transport</keyword>
<dbReference type="GO" id="GO:0006891">
    <property type="term" value="P:intra-Golgi vesicle-mediated transport"/>
    <property type="evidence" value="ECO:0007669"/>
    <property type="project" value="TreeGrafter"/>
</dbReference>